<reference evidence="3 4" key="1">
    <citation type="submission" date="2020-05" db="EMBL/GenBank/DDBJ databases">
        <title>Genome sequence of Kribbella sandramycini ATCC 39419.</title>
        <authorList>
            <person name="Maclea K.S."/>
            <person name="Fair J.L."/>
        </authorList>
    </citation>
    <scope>NUCLEOTIDE SEQUENCE [LARGE SCALE GENOMIC DNA]</scope>
    <source>
        <strain evidence="3 4">ATCC 39419</strain>
    </source>
</reference>
<organism evidence="3 4">
    <name type="scientific">Kribbella sandramycini</name>
    <dbReference type="NCBI Taxonomy" id="60450"/>
    <lineage>
        <taxon>Bacteria</taxon>
        <taxon>Bacillati</taxon>
        <taxon>Actinomycetota</taxon>
        <taxon>Actinomycetes</taxon>
        <taxon>Propionibacteriales</taxon>
        <taxon>Kribbellaceae</taxon>
        <taxon>Kribbella</taxon>
    </lineage>
</organism>
<gene>
    <name evidence="2" type="ORF">HNR71_005264</name>
    <name evidence="3" type="ORF">HPO96_09805</name>
</gene>
<dbReference type="Proteomes" id="UP000534306">
    <property type="component" value="Unassembled WGS sequence"/>
</dbReference>
<dbReference type="InterPro" id="IPR025359">
    <property type="entry name" value="SduA_C"/>
</dbReference>
<dbReference type="RefSeq" id="WP_171673032.1">
    <property type="nucleotide sequence ID" value="NZ_BAAAGT010000002.1"/>
</dbReference>
<comment type="caution">
    <text evidence="3">The sequence shown here is derived from an EMBL/GenBank/DDBJ whole genome shotgun (WGS) entry which is preliminary data.</text>
</comment>
<dbReference type="EMBL" id="JACHKF010000001">
    <property type="protein sequence ID" value="MBB6569627.1"/>
    <property type="molecule type" value="Genomic_DNA"/>
</dbReference>
<evidence type="ECO:0000313" key="4">
    <source>
        <dbReference type="Proteomes" id="UP000534306"/>
    </source>
</evidence>
<dbReference type="InterPro" id="IPR027417">
    <property type="entry name" value="P-loop_NTPase"/>
</dbReference>
<evidence type="ECO:0000313" key="3">
    <source>
        <dbReference type="EMBL" id="NOL40538.1"/>
    </source>
</evidence>
<evidence type="ECO:0000313" key="2">
    <source>
        <dbReference type="EMBL" id="MBB6569627.1"/>
    </source>
</evidence>
<dbReference type="EMBL" id="JABJRC010000002">
    <property type="protein sequence ID" value="NOL40538.1"/>
    <property type="molecule type" value="Genomic_DNA"/>
</dbReference>
<proteinExistence type="predicted"/>
<dbReference type="CDD" id="cd01120">
    <property type="entry name" value="RecA-like_superfamily"/>
    <property type="match status" value="1"/>
</dbReference>
<evidence type="ECO:0000313" key="5">
    <source>
        <dbReference type="Proteomes" id="UP000553957"/>
    </source>
</evidence>
<evidence type="ECO:0000259" key="1">
    <source>
        <dbReference type="Pfam" id="PF14082"/>
    </source>
</evidence>
<accession>A0A7Y4KXL7</accession>
<dbReference type="AlphaFoldDB" id="A0A7Y4KXL7"/>
<keyword evidence="4" id="KW-1185">Reference proteome</keyword>
<feature type="domain" description="Shedu protein SduA C-terminal" evidence="1">
    <location>
        <begin position="271"/>
        <end position="419"/>
    </location>
</feature>
<reference evidence="2 5" key="2">
    <citation type="submission" date="2020-08" db="EMBL/GenBank/DDBJ databases">
        <title>Sequencing the genomes of 1000 actinobacteria strains.</title>
        <authorList>
            <person name="Klenk H.-P."/>
        </authorList>
    </citation>
    <scope>NUCLEOTIDE SEQUENCE [LARGE SCALE GENOMIC DNA]</scope>
    <source>
        <strain evidence="2 5">DSM 15626</strain>
    </source>
</reference>
<protein>
    <submittedName>
        <fullName evidence="3">DUF4263 domain-containing protein</fullName>
    </submittedName>
</protein>
<name>A0A7Y4KXL7_9ACTN</name>
<dbReference type="SUPFAM" id="SSF52540">
    <property type="entry name" value="P-loop containing nucleoside triphosphate hydrolases"/>
    <property type="match status" value="1"/>
</dbReference>
<dbReference type="Pfam" id="PF14082">
    <property type="entry name" value="SduA_C"/>
    <property type="match status" value="1"/>
</dbReference>
<dbReference type="Proteomes" id="UP000553957">
    <property type="component" value="Unassembled WGS sequence"/>
</dbReference>
<sequence length="431" mass="47563">MGPEGDSSKTGDTFFFESPAAVTAREEFVKPRSRVFVIGGPATGKTMLARHLVTATAPEPVLLVAGAVRSVEDVLSAVEAALLSLPDRPVIVDGYDGLIGWEDARLLDRLLGVTARSRLLITASRPLPALSGLFTLVSFGPWHRDLVAAAIWERAGRLRLTESPAALAELLRRFEVDSPLAALGAMDSLAAGGLAAAESWLRTEAARAEPELTLVRNSDGRIAVTRVVRMPETHFPDALTAVPLVTLGRRGRAWAKEISELEVLINDPSVREHDLQAFFEANPQFLSGVDYDRVVPHPVLTRDEGGPLIPDFMLEVTGGAADVLDLKLPTARLVTGSRDRRRFGRVVQDALAQVREYGAYFDLPANRQRVAERYGLQAYRPQLTVVIGRSSTSDDPLHLRRLWSEIPPRSRIMTYDELLERVKRLERMRWF</sequence>